<dbReference type="PROSITE" id="PS51257">
    <property type="entry name" value="PROKAR_LIPOPROTEIN"/>
    <property type="match status" value="1"/>
</dbReference>
<dbReference type="InterPro" id="IPR053139">
    <property type="entry name" value="Surface_bspA-like"/>
</dbReference>
<dbReference type="SUPFAM" id="SSF52058">
    <property type="entry name" value="L domain-like"/>
    <property type="match status" value="1"/>
</dbReference>
<dbReference type="Pfam" id="PF07523">
    <property type="entry name" value="Big_3"/>
    <property type="match status" value="1"/>
</dbReference>
<dbReference type="STRING" id="338188.ERS852397_00603"/>
<dbReference type="EMBL" id="CYZH01000002">
    <property type="protein sequence ID" value="CUN63927.1"/>
    <property type="molecule type" value="Genomic_DNA"/>
</dbReference>
<protein>
    <submittedName>
        <fullName evidence="3">Bacterial Ig-like domain (Group 3)</fullName>
    </submittedName>
    <submittedName>
        <fullName evidence="4">Leucine-rich repeat protein</fullName>
    </submittedName>
</protein>
<organism evidence="3 6">
    <name type="scientific">Bacteroides finegoldii</name>
    <dbReference type="NCBI Taxonomy" id="338188"/>
    <lineage>
        <taxon>Bacteria</taxon>
        <taxon>Pseudomonadati</taxon>
        <taxon>Bacteroidota</taxon>
        <taxon>Bacteroidia</taxon>
        <taxon>Bacteroidales</taxon>
        <taxon>Bacteroidaceae</taxon>
        <taxon>Bacteroides</taxon>
    </lineage>
</organism>
<name>A0A173YKS0_9BACE</name>
<evidence type="ECO:0000259" key="2">
    <source>
        <dbReference type="Pfam" id="PF07523"/>
    </source>
</evidence>
<dbReference type="Pfam" id="PF13306">
    <property type="entry name" value="LRR_5"/>
    <property type="match status" value="2"/>
</dbReference>
<dbReference type="PANTHER" id="PTHR45661:SF3">
    <property type="entry name" value="IG-LIKE DOMAIN-CONTAINING PROTEIN"/>
    <property type="match status" value="1"/>
</dbReference>
<dbReference type="InterPro" id="IPR026906">
    <property type="entry name" value="LRR_5"/>
</dbReference>
<dbReference type="Proteomes" id="UP000421791">
    <property type="component" value="Unassembled WGS sequence"/>
</dbReference>
<dbReference type="InterPro" id="IPR022038">
    <property type="entry name" value="Ig-like_bact"/>
</dbReference>
<dbReference type="Proteomes" id="UP000440198">
    <property type="component" value="Unassembled WGS sequence"/>
</dbReference>
<reference evidence="7 8" key="2">
    <citation type="journal article" date="2019" name="Nat. Med.">
        <title>A library of human gut bacterial isolates paired with longitudinal multiomics data enables mechanistic microbiome research.</title>
        <authorList>
            <person name="Poyet M."/>
            <person name="Groussin M."/>
            <person name="Gibbons S.M."/>
            <person name="Avila-Pacheco J."/>
            <person name="Jiang X."/>
            <person name="Kearney S.M."/>
            <person name="Perrotta A.R."/>
            <person name="Berdy B."/>
            <person name="Zhao S."/>
            <person name="Lieberman T.D."/>
            <person name="Swanson P.K."/>
            <person name="Smith M."/>
            <person name="Roesemann S."/>
            <person name="Alexander J.E."/>
            <person name="Rich S.A."/>
            <person name="Livny J."/>
            <person name="Vlamakis H."/>
            <person name="Clish C."/>
            <person name="Bullock K."/>
            <person name="Deik A."/>
            <person name="Scott J."/>
            <person name="Pierce K.A."/>
            <person name="Xavier R.J."/>
            <person name="Alm E.J."/>
        </authorList>
    </citation>
    <scope>NUCLEOTIDE SEQUENCE [LARGE SCALE GENOMIC DNA]</scope>
    <source>
        <strain evidence="5 8">BIOML-A2</strain>
        <strain evidence="4 7">BIOML-A6</strain>
    </source>
</reference>
<evidence type="ECO:0000313" key="8">
    <source>
        <dbReference type="Proteomes" id="UP000440198"/>
    </source>
</evidence>
<keyword evidence="8" id="KW-1185">Reference proteome</keyword>
<evidence type="ECO:0000256" key="1">
    <source>
        <dbReference type="SAM" id="SignalP"/>
    </source>
</evidence>
<evidence type="ECO:0000313" key="4">
    <source>
        <dbReference type="EMBL" id="KAA5233055.1"/>
    </source>
</evidence>
<evidence type="ECO:0000313" key="7">
    <source>
        <dbReference type="Proteomes" id="UP000421791"/>
    </source>
</evidence>
<evidence type="ECO:0000313" key="3">
    <source>
        <dbReference type="EMBL" id="CUN63927.1"/>
    </source>
</evidence>
<dbReference type="AlphaFoldDB" id="A0A173YKS0"/>
<feature type="chain" id="PRO_5044549771" evidence="1">
    <location>
        <begin position="19"/>
        <end position="420"/>
    </location>
</feature>
<dbReference type="Gene3D" id="3.80.10.10">
    <property type="entry name" value="Ribonuclease Inhibitor"/>
    <property type="match status" value="1"/>
</dbReference>
<evidence type="ECO:0000313" key="5">
    <source>
        <dbReference type="EMBL" id="KAA5252581.1"/>
    </source>
</evidence>
<dbReference type="EMBL" id="VWAG01000059">
    <property type="protein sequence ID" value="KAA5252581.1"/>
    <property type="molecule type" value="Genomic_DNA"/>
</dbReference>
<keyword evidence="1" id="KW-0732">Signal</keyword>
<sequence length="420" mass="46533">MKKIVMLLNLMLFMVACGKESDEYKNNSPSIGQSSDISEALLESFSIEQLPEKTIYTLGEKIDLTGIKVIGNYDDGQRRPVNVTLEQISGFSSSTPVEKQEVTVTIEGKQKTFTVQIAPIRIENGVLTEVVNGYETITLPNHVKSIAKKVFYGRKISKVILNEGLVAIGEEAFFNSSIQEIVFPSTLEKLEADIFYYCKNLKSVDLSQTKITTLPASTFFFSGIEEIKLPLTLKEIGAQAFLGTSKLRTIEIPENVKIIGIEAFRESGITIAKLPNGIITLEGRAFYHCPELTEVLTYGSVVSDTPDAIIKACCFEGCPQLTRFEIPQSIRILGQGLLGGNQKVTHLTIPSNVIQIDFSAFDNTGIQEVKVEATTPPQVFEKVWYGFPKNIATIRVPSGTAEKYKSANGWEEFKDKIRTF</sequence>
<dbReference type="PANTHER" id="PTHR45661">
    <property type="entry name" value="SURFACE ANTIGEN"/>
    <property type="match status" value="1"/>
</dbReference>
<feature type="signal peptide" evidence="1">
    <location>
        <begin position="1"/>
        <end position="18"/>
    </location>
</feature>
<dbReference type="EMBL" id="VWAK01000001">
    <property type="protein sequence ID" value="KAA5233055.1"/>
    <property type="molecule type" value="Genomic_DNA"/>
</dbReference>
<accession>A0A173YKS0</accession>
<dbReference type="Proteomes" id="UP000095517">
    <property type="component" value="Unassembled WGS sequence"/>
</dbReference>
<dbReference type="GeneID" id="92989064"/>
<proteinExistence type="predicted"/>
<evidence type="ECO:0000313" key="6">
    <source>
        <dbReference type="Proteomes" id="UP000095517"/>
    </source>
</evidence>
<gene>
    <name evidence="3" type="ORF">ERS852397_00603</name>
    <name evidence="5" type="ORF">F2Z09_19660</name>
    <name evidence="4" type="ORF">F2Z22_00070</name>
</gene>
<dbReference type="RefSeq" id="WP_007751287.1">
    <property type="nucleotide sequence ID" value="NZ_CABIXA010000002.1"/>
</dbReference>
<dbReference type="Gene3D" id="2.60.40.3630">
    <property type="match status" value="1"/>
</dbReference>
<feature type="domain" description="Ig-like" evidence="2">
    <location>
        <begin position="51"/>
        <end position="116"/>
    </location>
</feature>
<dbReference type="InterPro" id="IPR032675">
    <property type="entry name" value="LRR_dom_sf"/>
</dbReference>
<reference evidence="3 6" key="1">
    <citation type="submission" date="2015-09" db="EMBL/GenBank/DDBJ databases">
        <authorList>
            <consortium name="Pathogen Informatics"/>
        </authorList>
    </citation>
    <scope>NUCLEOTIDE SEQUENCE [LARGE SCALE GENOMIC DNA]</scope>
    <source>
        <strain evidence="3 6">2789STDY5608840</strain>
    </source>
</reference>